<evidence type="ECO:0000313" key="1">
    <source>
        <dbReference type="EMBL" id="KAI8538041.1"/>
    </source>
</evidence>
<dbReference type="Proteomes" id="UP001062846">
    <property type="component" value="Chromosome 9"/>
</dbReference>
<evidence type="ECO:0000313" key="2">
    <source>
        <dbReference type="Proteomes" id="UP001062846"/>
    </source>
</evidence>
<gene>
    <name evidence="1" type="ORF">RHMOL_Rhmol09G0070100</name>
</gene>
<dbReference type="EMBL" id="CM046396">
    <property type="protein sequence ID" value="KAI8538041.1"/>
    <property type="molecule type" value="Genomic_DNA"/>
</dbReference>
<proteinExistence type="predicted"/>
<comment type="caution">
    <text evidence="1">The sequence shown here is derived from an EMBL/GenBank/DDBJ whole genome shotgun (WGS) entry which is preliminary data.</text>
</comment>
<accession>A0ACC0MBW3</accession>
<keyword evidence="2" id="KW-1185">Reference proteome</keyword>
<protein>
    <submittedName>
        <fullName evidence="1">Uncharacterized protein</fullName>
    </submittedName>
</protein>
<name>A0ACC0MBW3_RHOML</name>
<reference evidence="1" key="1">
    <citation type="submission" date="2022-02" db="EMBL/GenBank/DDBJ databases">
        <title>Plant Genome Project.</title>
        <authorList>
            <person name="Zhang R.-G."/>
        </authorList>
    </citation>
    <scope>NUCLEOTIDE SEQUENCE</scope>
    <source>
        <strain evidence="1">AT1</strain>
    </source>
</reference>
<organism evidence="1 2">
    <name type="scientific">Rhododendron molle</name>
    <name type="common">Chinese azalea</name>
    <name type="synonym">Azalea mollis</name>
    <dbReference type="NCBI Taxonomy" id="49168"/>
    <lineage>
        <taxon>Eukaryota</taxon>
        <taxon>Viridiplantae</taxon>
        <taxon>Streptophyta</taxon>
        <taxon>Embryophyta</taxon>
        <taxon>Tracheophyta</taxon>
        <taxon>Spermatophyta</taxon>
        <taxon>Magnoliopsida</taxon>
        <taxon>eudicotyledons</taxon>
        <taxon>Gunneridae</taxon>
        <taxon>Pentapetalae</taxon>
        <taxon>asterids</taxon>
        <taxon>Ericales</taxon>
        <taxon>Ericaceae</taxon>
        <taxon>Ericoideae</taxon>
        <taxon>Rhodoreae</taxon>
        <taxon>Rhododendron</taxon>
    </lineage>
</organism>
<sequence>MDSHKPQIDVRQRPGIITLKRILKFNEISPSSQSPGDYIHASVLDNVCCGNVGKPTEGSLRAPADGLHEHDGSVWLVPPAGPVTLGCNSTSAKLEVTSSSFMGIPNEKARMEKGCAGGKSIQEDDAKSESVSCQAQSARGCGGCYCSPHRGMEFHCSV</sequence>